<dbReference type="PROSITE" id="PS50893">
    <property type="entry name" value="ABC_TRANSPORTER_2"/>
    <property type="match status" value="1"/>
</dbReference>
<dbReference type="Gene3D" id="1.20.1560.10">
    <property type="entry name" value="ABC transporter type 1, transmembrane domain"/>
    <property type="match status" value="1"/>
</dbReference>
<feature type="region of interest" description="Disordered" evidence="7">
    <location>
        <begin position="447"/>
        <end position="476"/>
    </location>
</feature>
<dbReference type="InterPro" id="IPR003593">
    <property type="entry name" value="AAA+_ATPase"/>
</dbReference>
<feature type="transmembrane region" description="Helical" evidence="8">
    <location>
        <begin position="251"/>
        <end position="269"/>
    </location>
</feature>
<name>A0A9J7ALG9_9PROT</name>
<proteinExistence type="predicted"/>
<evidence type="ECO:0000256" key="2">
    <source>
        <dbReference type="ARBA" id="ARBA00022692"/>
    </source>
</evidence>
<reference evidence="11" key="1">
    <citation type="submission" date="2022-08" db="EMBL/GenBank/DDBJ databases">
        <title>Nisaea acidiphila sp. nov., isolated from a marine algal debris and emended description of the genus Nisaea Urios et al. 2008.</title>
        <authorList>
            <person name="Kwon K."/>
        </authorList>
    </citation>
    <scope>NUCLEOTIDE SEQUENCE</scope>
    <source>
        <strain evidence="11">MEBiC11861</strain>
    </source>
</reference>
<evidence type="ECO:0000256" key="3">
    <source>
        <dbReference type="ARBA" id="ARBA00022741"/>
    </source>
</evidence>
<keyword evidence="6 8" id="KW-0472">Membrane</keyword>
<evidence type="ECO:0000313" key="12">
    <source>
        <dbReference type="Proteomes" id="UP001060336"/>
    </source>
</evidence>
<protein>
    <submittedName>
        <fullName evidence="11">ABC transporter transmembrane domain-containing protein</fullName>
    </submittedName>
</protein>
<keyword evidence="12" id="KW-1185">Reference proteome</keyword>
<dbReference type="Pfam" id="PF00005">
    <property type="entry name" value="ABC_tran"/>
    <property type="match status" value="1"/>
</dbReference>
<sequence>MEPTIFRFIFRHSKKEQIFLLVLTGLSFPFLYYSLDLPKTIINEAIGGKQFPAEVFGYQLDQIPYLLLLSGIFLALVCVNGGFKYYINVYRGQLGERMLRRLRYDLYARVLRFPLPHFRRVSQGEVIPMITAEVEPLGGFIGDAISLPAFQGGTLLTILVFMFVQDPILGTAAIALYPIQGYIIPKLQRRVNALGKERVKAVRKLSDRIGESISGVQEIHANDSSRFALAGFTSRLGEIYTIRYEIYRRKFFIKFLNNFIAQLTPFFFYSIGGVLVIQGDLTFGALVAILAAYKDLSAPWKELLTYYQRKEDSRIKYEQVIEQFDPAGSLTEAQQIGEPETPVSLDGPVAFRNVGLTDDEGEVLLDGISFEVTKGDHVAITGPGGGGKDLLAMVAARLLPPTSGSVTMNGVDIAPLPESVTGRRIGYVGPVAFVFSNTIRQNLLMGAQHAPSGDPDPDFFPDSPSQRADAEASGNSLDPLSANWVDYEAIGTDEAGLKDRIAQLLKVVGLEDEVYAFGLRGSLSAESRDEIGDRILGARTQLRSRLEELGLASLVEAFDEEKFNTNASVAENLLFGTPVGDAFALDHLASDPYVRSLLDKVGLTEDFVRIGREVASTMVELFKDLPPDHEFFAQYSFISADDLPDFQLLLQRADRLGLDGMETEDRDRFLDLPFKLIPARHRLGMISDELQSRILEARKLFREELPEDRKPDLEFFSVDQFNLAASVQDNILFGKIAYGQADAGNQVGKVLAEVIESEGLRATVIEVGLDAEAGIAGSRLTTAQRQKVAMARMLLRRPDVIVLNEAVAALDSGMQAPTLARVCEEAAGRTVIFVAHRARLAQPFGRVLVMRGGRVIEDGSFDSLNEEGTAFRALLDEE</sequence>
<dbReference type="GO" id="GO:0005886">
    <property type="term" value="C:plasma membrane"/>
    <property type="evidence" value="ECO:0007669"/>
    <property type="project" value="UniProtKB-SubCell"/>
</dbReference>
<accession>A0A9J7ALG9</accession>
<dbReference type="Gene3D" id="3.40.50.300">
    <property type="entry name" value="P-loop containing nucleotide triphosphate hydrolases"/>
    <property type="match status" value="2"/>
</dbReference>
<dbReference type="CDD" id="cd07346">
    <property type="entry name" value="ABC_6TM_exporters"/>
    <property type="match status" value="1"/>
</dbReference>
<keyword evidence="4" id="KW-0067">ATP-binding</keyword>
<keyword evidence="5 8" id="KW-1133">Transmembrane helix</keyword>
<feature type="transmembrane region" description="Helical" evidence="8">
    <location>
        <begin position="18"/>
        <end position="35"/>
    </location>
</feature>
<evidence type="ECO:0000256" key="8">
    <source>
        <dbReference type="SAM" id="Phobius"/>
    </source>
</evidence>
<feature type="transmembrane region" description="Helical" evidence="8">
    <location>
        <begin position="65"/>
        <end position="87"/>
    </location>
</feature>
<evidence type="ECO:0000313" key="11">
    <source>
        <dbReference type="EMBL" id="UUX48006.1"/>
    </source>
</evidence>
<dbReference type="RefSeq" id="WP_257766514.1">
    <property type="nucleotide sequence ID" value="NZ_CP102480.1"/>
</dbReference>
<dbReference type="PANTHER" id="PTHR43394:SF1">
    <property type="entry name" value="ATP-BINDING CASSETTE SUB-FAMILY B MEMBER 10, MITOCHONDRIAL"/>
    <property type="match status" value="1"/>
</dbReference>
<dbReference type="SUPFAM" id="SSF90123">
    <property type="entry name" value="ABC transporter transmembrane region"/>
    <property type="match status" value="1"/>
</dbReference>
<dbReference type="SUPFAM" id="SSF52540">
    <property type="entry name" value="P-loop containing nucleoside triphosphate hydrolases"/>
    <property type="match status" value="2"/>
</dbReference>
<dbReference type="InterPro" id="IPR027417">
    <property type="entry name" value="P-loop_NTPase"/>
</dbReference>
<evidence type="ECO:0000256" key="1">
    <source>
        <dbReference type="ARBA" id="ARBA00004651"/>
    </source>
</evidence>
<dbReference type="Pfam" id="PF00664">
    <property type="entry name" value="ABC_membrane"/>
    <property type="match status" value="1"/>
</dbReference>
<dbReference type="PANTHER" id="PTHR43394">
    <property type="entry name" value="ATP-DEPENDENT PERMEASE MDL1, MITOCHONDRIAL"/>
    <property type="match status" value="1"/>
</dbReference>
<feature type="domain" description="ABC transmembrane type-1" evidence="10">
    <location>
        <begin position="39"/>
        <end position="312"/>
    </location>
</feature>
<dbReference type="InterPro" id="IPR011527">
    <property type="entry name" value="ABC1_TM_dom"/>
</dbReference>
<dbReference type="PROSITE" id="PS50929">
    <property type="entry name" value="ABC_TM1F"/>
    <property type="match status" value="1"/>
</dbReference>
<keyword evidence="2 8" id="KW-0812">Transmembrane</keyword>
<dbReference type="Proteomes" id="UP001060336">
    <property type="component" value="Chromosome"/>
</dbReference>
<evidence type="ECO:0000259" key="9">
    <source>
        <dbReference type="PROSITE" id="PS50893"/>
    </source>
</evidence>
<dbReference type="InterPro" id="IPR003439">
    <property type="entry name" value="ABC_transporter-like_ATP-bd"/>
</dbReference>
<evidence type="ECO:0000256" key="4">
    <source>
        <dbReference type="ARBA" id="ARBA00022840"/>
    </source>
</evidence>
<dbReference type="InterPro" id="IPR036640">
    <property type="entry name" value="ABC1_TM_sf"/>
</dbReference>
<comment type="subcellular location">
    <subcellularLocation>
        <location evidence="1">Cell membrane</location>
        <topology evidence="1">Multi-pass membrane protein</topology>
    </subcellularLocation>
</comment>
<evidence type="ECO:0000256" key="5">
    <source>
        <dbReference type="ARBA" id="ARBA00022989"/>
    </source>
</evidence>
<dbReference type="GO" id="GO:0005524">
    <property type="term" value="F:ATP binding"/>
    <property type="evidence" value="ECO:0007669"/>
    <property type="project" value="UniProtKB-KW"/>
</dbReference>
<dbReference type="GO" id="GO:0140359">
    <property type="term" value="F:ABC-type transporter activity"/>
    <property type="evidence" value="ECO:0007669"/>
    <property type="project" value="InterPro"/>
</dbReference>
<dbReference type="GO" id="GO:0016887">
    <property type="term" value="F:ATP hydrolysis activity"/>
    <property type="evidence" value="ECO:0007669"/>
    <property type="project" value="InterPro"/>
</dbReference>
<evidence type="ECO:0000256" key="7">
    <source>
        <dbReference type="SAM" id="MobiDB-lite"/>
    </source>
</evidence>
<dbReference type="AlphaFoldDB" id="A0A9J7ALG9"/>
<keyword evidence="3" id="KW-0547">Nucleotide-binding</keyword>
<gene>
    <name evidence="11" type="ORF">NUH88_11310</name>
</gene>
<evidence type="ECO:0000256" key="6">
    <source>
        <dbReference type="ARBA" id="ARBA00023136"/>
    </source>
</evidence>
<evidence type="ECO:0000259" key="10">
    <source>
        <dbReference type="PROSITE" id="PS50929"/>
    </source>
</evidence>
<organism evidence="11 12">
    <name type="scientific">Nisaea acidiphila</name>
    <dbReference type="NCBI Taxonomy" id="1862145"/>
    <lineage>
        <taxon>Bacteria</taxon>
        <taxon>Pseudomonadati</taxon>
        <taxon>Pseudomonadota</taxon>
        <taxon>Alphaproteobacteria</taxon>
        <taxon>Rhodospirillales</taxon>
        <taxon>Thalassobaculaceae</taxon>
        <taxon>Nisaea</taxon>
    </lineage>
</organism>
<dbReference type="KEGG" id="naci:NUH88_11310"/>
<feature type="domain" description="ABC transporter" evidence="9">
    <location>
        <begin position="349"/>
        <end position="877"/>
    </location>
</feature>
<dbReference type="SMART" id="SM00382">
    <property type="entry name" value="AAA"/>
    <property type="match status" value="1"/>
</dbReference>
<dbReference type="InterPro" id="IPR039421">
    <property type="entry name" value="Type_1_exporter"/>
</dbReference>
<dbReference type="EMBL" id="CP102480">
    <property type="protein sequence ID" value="UUX48006.1"/>
    <property type="molecule type" value="Genomic_DNA"/>
</dbReference>